<evidence type="ECO:0000313" key="1">
    <source>
        <dbReference type="EMBL" id="MDR6961697.1"/>
    </source>
</evidence>
<comment type="caution">
    <text evidence="1">The sequence shown here is derived from an EMBL/GenBank/DDBJ whole genome shotgun (WGS) entry which is preliminary data.</text>
</comment>
<gene>
    <name evidence="1" type="ORF">J2W43_005711</name>
</gene>
<name>A0AAW8MKQ5_9PSED</name>
<accession>A0AAW8MKQ5</accession>
<sequence>MIGKVDIFRQSVVAGMDLDERGKAMGATYSEENGATYPINEGLQCGQSAYHADFGDEPIKSIRTKVPKVQHGEKAKFLPKVPIRK</sequence>
<dbReference type="RefSeq" id="WP_310368237.1">
    <property type="nucleotide sequence ID" value="NZ_JAVDVC010000017.1"/>
</dbReference>
<reference evidence="1" key="1">
    <citation type="submission" date="2023-07" db="EMBL/GenBank/DDBJ databases">
        <title>Sorghum-associated microbial communities from plants grown in Nebraska, USA.</title>
        <authorList>
            <person name="Schachtman D."/>
        </authorList>
    </citation>
    <scope>NUCLEOTIDE SEQUENCE</scope>
    <source>
        <strain evidence="1">3432</strain>
    </source>
</reference>
<dbReference type="EMBL" id="JAVDVC010000017">
    <property type="protein sequence ID" value="MDR6961697.1"/>
    <property type="molecule type" value="Genomic_DNA"/>
</dbReference>
<organism evidence="1 2">
    <name type="scientific">Pseudomonas brassicacearum</name>
    <dbReference type="NCBI Taxonomy" id="930166"/>
    <lineage>
        <taxon>Bacteria</taxon>
        <taxon>Pseudomonadati</taxon>
        <taxon>Pseudomonadota</taxon>
        <taxon>Gammaproteobacteria</taxon>
        <taxon>Pseudomonadales</taxon>
        <taxon>Pseudomonadaceae</taxon>
        <taxon>Pseudomonas</taxon>
    </lineage>
</organism>
<dbReference type="Proteomes" id="UP001252613">
    <property type="component" value="Unassembled WGS sequence"/>
</dbReference>
<proteinExistence type="predicted"/>
<dbReference type="AlphaFoldDB" id="A0AAW8MKQ5"/>
<evidence type="ECO:0000313" key="2">
    <source>
        <dbReference type="Proteomes" id="UP001252613"/>
    </source>
</evidence>
<protein>
    <submittedName>
        <fullName evidence="1">Uncharacterized protein</fullName>
    </submittedName>
</protein>